<dbReference type="HOGENOM" id="CLU_1747172_0_0_4"/>
<evidence type="ECO:0000313" key="2">
    <source>
        <dbReference type="Proteomes" id="UP000027604"/>
    </source>
</evidence>
<dbReference type="EMBL" id="HG322949">
    <property type="protein sequence ID" value="CDG83867.1"/>
    <property type="molecule type" value="Genomic_DNA"/>
</dbReference>
<dbReference type="PATRIC" id="fig|1349767.4.peg.5036"/>
<dbReference type="OrthoDB" id="8703285at2"/>
<proteinExistence type="predicted"/>
<reference evidence="1 2" key="1">
    <citation type="journal article" date="2015" name="Genome Announc.">
        <title>Genome Sequence of Mushroom Soft-Rot Pathogen Janthinobacterium agaricidamnosum.</title>
        <authorList>
            <person name="Graupner K."/>
            <person name="Lackner G."/>
            <person name="Hertweck C."/>
        </authorList>
    </citation>
    <scope>NUCLEOTIDE SEQUENCE [LARGE SCALE GENOMIC DNA]</scope>
    <source>
        <strain evidence="2">NBRC 102515 / DSM 9628</strain>
    </source>
</reference>
<protein>
    <submittedName>
        <fullName evidence="1">Uncharacterized protein</fullName>
    </submittedName>
</protein>
<evidence type="ECO:0000313" key="1">
    <source>
        <dbReference type="EMBL" id="CDG83867.1"/>
    </source>
</evidence>
<gene>
    <name evidence="1" type="ORF">GJA_3246</name>
</gene>
<keyword evidence="2" id="KW-1185">Reference proteome</keyword>
<accession>W0V9A4</accession>
<name>W0V9A4_9BURK</name>
<sequence length="149" mass="15750">MTLMCLALAGCQTVKPPAGAGGNAPHDAAGAPVKPGGDDLAATWFNPPAEFPGICMKLANSGALHFVGGFTFYNPGHWSYDAAKSELRIQLGGNQAFPLETAQYQLQQHAGSLLRIDAAKRTLVYAVGPETDTLHFGGFVFYRKIACPN</sequence>
<organism evidence="1 2">
    <name type="scientific">Janthinobacterium agaricidamnosum NBRC 102515 = DSM 9628</name>
    <dbReference type="NCBI Taxonomy" id="1349767"/>
    <lineage>
        <taxon>Bacteria</taxon>
        <taxon>Pseudomonadati</taxon>
        <taxon>Pseudomonadota</taxon>
        <taxon>Betaproteobacteria</taxon>
        <taxon>Burkholderiales</taxon>
        <taxon>Oxalobacteraceae</taxon>
        <taxon>Janthinobacterium</taxon>
    </lineage>
</organism>
<dbReference type="RefSeq" id="WP_038493588.1">
    <property type="nucleotide sequence ID" value="NZ_BCTH01000027.1"/>
</dbReference>
<dbReference type="KEGG" id="jag:GJA_3246"/>
<dbReference type="Proteomes" id="UP000027604">
    <property type="component" value="Chromosome I"/>
</dbReference>
<dbReference type="AlphaFoldDB" id="W0V9A4"/>
<dbReference type="STRING" id="1349767.GJA_3246"/>